<dbReference type="Gene3D" id="3.20.20.210">
    <property type="match status" value="1"/>
</dbReference>
<dbReference type="InterPro" id="IPR038071">
    <property type="entry name" value="UROD/MetE-like_sf"/>
</dbReference>
<evidence type="ECO:0000259" key="1">
    <source>
        <dbReference type="Pfam" id="PF01208"/>
    </source>
</evidence>
<dbReference type="SUPFAM" id="SSF51726">
    <property type="entry name" value="UROD/MetE-like"/>
    <property type="match status" value="1"/>
</dbReference>
<evidence type="ECO:0000313" key="2">
    <source>
        <dbReference type="EMBL" id="HGQ35920.1"/>
    </source>
</evidence>
<dbReference type="PANTHER" id="PTHR47099">
    <property type="entry name" value="METHYLCOBAMIDE:COM METHYLTRANSFERASE MTBA"/>
    <property type="match status" value="1"/>
</dbReference>
<protein>
    <recommendedName>
        <fullName evidence="1">Uroporphyrinogen decarboxylase (URO-D) domain-containing protein</fullName>
    </recommendedName>
</protein>
<dbReference type="EMBL" id="DTCK01000030">
    <property type="protein sequence ID" value="HGQ35920.1"/>
    <property type="molecule type" value="Genomic_DNA"/>
</dbReference>
<dbReference type="InterPro" id="IPR052024">
    <property type="entry name" value="Methanogen_methyltrans"/>
</dbReference>
<dbReference type="GO" id="GO:0006779">
    <property type="term" value="P:porphyrin-containing compound biosynthetic process"/>
    <property type="evidence" value="ECO:0007669"/>
    <property type="project" value="InterPro"/>
</dbReference>
<evidence type="ECO:0000313" key="3">
    <source>
        <dbReference type="EMBL" id="HGQ64773.1"/>
    </source>
</evidence>
<dbReference type="AlphaFoldDB" id="A0A7C4JLK3"/>
<gene>
    <name evidence="3" type="ORF">ENU08_05960</name>
    <name evidence="2" type="ORF">ENU41_04505</name>
</gene>
<organism evidence="3">
    <name type="scientific">Ignisphaera aggregans</name>
    <dbReference type="NCBI Taxonomy" id="334771"/>
    <lineage>
        <taxon>Archaea</taxon>
        <taxon>Thermoproteota</taxon>
        <taxon>Thermoprotei</taxon>
        <taxon>Desulfurococcales</taxon>
        <taxon>Desulfurococcaceae</taxon>
        <taxon>Ignisphaera</taxon>
    </lineage>
</organism>
<feature type="domain" description="Uroporphyrinogen decarboxylase (URO-D)" evidence="1">
    <location>
        <begin position="217"/>
        <end position="413"/>
    </location>
</feature>
<dbReference type="EMBL" id="DTBD01000052">
    <property type="protein sequence ID" value="HGQ64773.1"/>
    <property type="molecule type" value="Genomic_DNA"/>
</dbReference>
<accession>A0A7C4JLK3</accession>
<comment type="caution">
    <text evidence="3">The sequence shown here is derived from an EMBL/GenBank/DDBJ whole genome shotgun (WGS) entry which is preliminary data.</text>
</comment>
<dbReference type="Pfam" id="PF01208">
    <property type="entry name" value="URO-D"/>
    <property type="match status" value="1"/>
</dbReference>
<proteinExistence type="predicted"/>
<dbReference type="InterPro" id="IPR000257">
    <property type="entry name" value="Uroporphyrinogen_deCOase"/>
</dbReference>
<name>A0A7C4JLK3_9CREN</name>
<reference evidence="3" key="1">
    <citation type="journal article" date="2020" name="mSystems">
        <title>Genome- and Community-Level Interaction Insights into Carbon Utilization and Element Cycling Functions of Hydrothermarchaeota in Hydrothermal Sediment.</title>
        <authorList>
            <person name="Zhou Z."/>
            <person name="Liu Y."/>
            <person name="Xu W."/>
            <person name="Pan J."/>
            <person name="Luo Z.H."/>
            <person name="Li M."/>
        </authorList>
    </citation>
    <scope>NUCLEOTIDE SEQUENCE [LARGE SCALE GENOMIC DNA]</scope>
    <source>
        <strain evidence="3">SpSt-637</strain>
        <strain evidence="2">SpSt-667</strain>
    </source>
</reference>
<dbReference type="PANTHER" id="PTHR47099:SF1">
    <property type="entry name" value="METHYLCOBAMIDE:COM METHYLTRANSFERASE MTBA"/>
    <property type="match status" value="1"/>
</dbReference>
<dbReference type="GO" id="GO:0004853">
    <property type="term" value="F:uroporphyrinogen decarboxylase activity"/>
    <property type="evidence" value="ECO:0007669"/>
    <property type="project" value="InterPro"/>
</dbReference>
<sequence>MTPRERVLTSLNHEEPDRIPIDLAGTGVTSLHALVYHGIRKLLRFPDKPIRIYDFGNMTVDIEKEALEYFGVDVISIDRVADPCPSLPKPFDKCYGWQVWRTPSGINLEVPSCVKIVEEENEFKAYWNNRDICIMPKNGQHFWCKSVVEYLSNPPLANAKSIEDVKNFNWDLFKFTDEEVEIALRRAMWFYRNTNYVLVMPIISKINGLHHKAGQVFRGFTKWLADLKLRRPLAEALLDHALEVILFNVHKLFGELRGYIHIGIMSDDLGTEEKPQISVQLFREVYKHRYEEIIKAVKKYNVYMFLHSDGSIFPLIKEFIDIGLDIINPVQISAKDMDPEKLKKEYGEQITFWGGGADTQHILPFAKPEEVVNHVKKLIKVFAPGGGFVFAPVHNIQPPTPAENVVAMYETALKYGNYPIKID</sequence>